<accession>A0ABS6XG66</accession>
<sequence length="361" mass="40680">MAKKVILHFDPELSVNKEGKHVRDGLSTVLNTGDNLWLSCDERTTIERLTQQQDGSFGDHTSFCLSDYLQLPDSTNSEIDIEGMGMENNYLWLIGSHSLKRKKPRKHDSVAKQMKRLAQVKSDPNRYLLARVPIYKDDKTGDYVICKECPDPANPGKMLWAAQLQGSENSNELYEELRNDEHIGPFMHIPGKDNGFDIEGLATSGNKLYLGLRGPVLRGWAIVLEVELEEAGEGFLKLKQLKPGRPYKKHFLHLKGKGIRELRIMGNDMYILAGPTMDLDGVIAVYRWRNAVTIEDETMVHTADLERLCEVAHGHGEETGKDKAEGLAVYDEHNLMVVFDSPKDDRKVGEHSVTGDIIKVD</sequence>
<dbReference type="EMBL" id="JAHWXQ010000009">
    <property type="protein sequence ID" value="MBW3366985.1"/>
    <property type="molecule type" value="Genomic_DNA"/>
</dbReference>
<proteinExistence type="predicted"/>
<dbReference type="InterPro" id="IPR022060">
    <property type="entry name" value="DUF3616"/>
</dbReference>
<gene>
    <name evidence="2" type="ORF">KYK27_18145</name>
</gene>
<reference evidence="2 3" key="1">
    <citation type="submission" date="2021-07" db="EMBL/GenBank/DDBJ databases">
        <authorList>
            <person name="Kim M.K."/>
        </authorList>
    </citation>
    <scope>NUCLEOTIDE SEQUENCE [LARGE SCALE GENOMIC DNA]</scope>
    <source>
        <strain evidence="2 3">HLY7-15</strain>
    </source>
</reference>
<organism evidence="2 3">
    <name type="scientific">Pontibacter populi</name>
    <dbReference type="NCBI Taxonomy" id="890055"/>
    <lineage>
        <taxon>Bacteria</taxon>
        <taxon>Pseudomonadati</taxon>
        <taxon>Bacteroidota</taxon>
        <taxon>Cytophagia</taxon>
        <taxon>Cytophagales</taxon>
        <taxon>Hymenobacteraceae</taxon>
        <taxon>Pontibacter</taxon>
    </lineage>
</organism>
<dbReference type="Pfam" id="PF12275">
    <property type="entry name" value="DUF3616"/>
    <property type="match status" value="1"/>
</dbReference>
<evidence type="ECO:0000313" key="3">
    <source>
        <dbReference type="Proteomes" id="UP000774935"/>
    </source>
</evidence>
<protein>
    <submittedName>
        <fullName evidence="2">DUF3616 domain-containing protein</fullName>
    </submittedName>
</protein>
<dbReference type="Proteomes" id="UP000774935">
    <property type="component" value="Unassembled WGS sequence"/>
</dbReference>
<evidence type="ECO:0000313" key="2">
    <source>
        <dbReference type="EMBL" id="MBW3366985.1"/>
    </source>
</evidence>
<evidence type="ECO:0000259" key="1">
    <source>
        <dbReference type="Pfam" id="PF12275"/>
    </source>
</evidence>
<dbReference type="RefSeq" id="WP_199111729.1">
    <property type="nucleotide sequence ID" value="NZ_JAHWXQ010000009.1"/>
</dbReference>
<feature type="domain" description="DUF3616" evidence="1">
    <location>
        <begin position="26"/>
        <end position="356"/>
    </location>
</feature>
<name>A0ABS6XG66_9BACT</name>
<comment type="caution">
    <text evidence="2">The sequence shown here is derived from an EMBL/GenBank/DDBJ whole genome shotgun (WGS) entry which is preliminary data.</text>
</comment>
<keyword evidence="3" id="KW-1185">Reference proteome</keyword>